<dbReference type="EMBL" id="DRTT01000077">
    <property type="protein sequence ID" value="HHF98342.1"/>
    <property type="molecule type" value="Genomic_DNA"/>
</dbReference>
<proteinExistence type="predicted"/>
<dbReference type="Proteomes" id="UP000886070">
    <property type="component" value="Unassembled WGS sequence"/>
</dbReference>
<dbReference type="SUPFAM" id="SSF57884">
    <property type="entry name" value="Ada DNA repair protein, N-terminal domain (N-Ada 10)"/>
    <property type="match status" value="1"/>
</dbReference>
<gene>
    <name evidence="3" type="ORF">ENL39_02510</name>
</gene>
<dbReference type="GO" id="GO:0003677">
    <property type="term" value="F:DNA binding"/>
    <property type="evidence" value="ECO:0007669"/>
    <property type="project" value="InterPro"/>
</dbReference>
<dbReference type="GO" id="GO:0006281">
    <property type="term" value="P:DNA repair"/>
    <property type="evidence" value="ECO:0007669"/>
    <property type="project" value="InterPro"/>
</dbReference>
<dbReference type="InterPro" id="IPR035451">
    <property type="entry name" value="Ada-like_dom_sf"/>
</dbReference>
<dbReference type="Gene3D" id="3.40.10.10">
    <property type="entry name" value="DNA Methylphosphotriester Repair Domain"/>
    <property type="match status" value="1"/>
</dbReference>
<feature type="domain" description="Ada DNA repair metal-binding" evidence="2">
    <location>
        <begin position="127"/>
        <end position="175"/>
    </location>
</feature>
<evidence type="ECO:0000256" key="1">
    <source>
        <dbReference type="ARBA" id="ARBA00023159"/>
    </source>
</evidence>
<reference evidence="3" key="1">
    <citation type="journal article" date="2020" name="mSystems">
        <title>Genome- and Community-Level Interaction Insights into Carbon Utilization and Element Cycling Functions of Hydrothermarchaeota in Hydrothermal Sediment.</title>
        <authorList>
            <person name="Zhou Z."/>
            <person name="Liu Y."/>
            <person name="Xu W."/>
            <person name="Pan J."/>
            <person name="Luo Z.H."/>
            <person name="Li M."/>
        </authorList>
    </citation>
    <scope>NUCLEOTIDE SEQUENCE [LARGE SCALE GENOMIC DNA]</scope>
    <source>
        <strain evidence="3">HyVt-92</strain>
    </source>
</reference>
<dbReference type="Pfam" id="PF02805">
    <property type="entry name" value="Ada_Zn_binding"/>
    <property type="match status" value="1"/>
</dbReference>
<keyword evidence="1" id="KW-0010">Activator</keyword>
<protein>
    <recommendedName>
        <fullName evidence="2">Ada DNA repair metal-binding domain-containing protein</fullName>
    </recommendedName>
</protein>
<dbReference type="GO" id="GO:0008168">
    <property type="term" value="F:methyltransferase activity"/>
    <property type="evidence" value="ECO:0007669"/>
    <property type="project" value="InterPro"/>
</dbReference>
<name>A0A7V5LZU5_UNCAE</name>
<comment type="caution">
    <text evidence="3">The sequence shown here is derived from an EMBL/GenBank/DDBJ whole genome shotgun (WGS) entry which is preliminary data.</text>
</comment>
<dbReference type="InterPro" id="IPR004026">
    <property type="entry name" value="Ada_DNA_repair_Zn-bd"/>
</dbReference>
<organism evidence="3">
    <name type="scientific">Aerophobetes bacterium</name>
    <dbReference type="NCBI Taxonomy" id="2030807"/>
    <lineage>
        <taxon>Bacteria</taxon>
        <taxon>Candidatus Aerophobota</taxon>
    </lineage>
</organism>
<accession>A0A7V5LZU5</accession>
<evidence type="ECO:0000313" key="3">
    <source>
        <dbReference type="EMBL" id="HHF98342.1"/>
    </source>
</evidence>
<dbReference type="GO" id="GO:0008270">
    <property type="term" value="F:zinc ion binding"/>
    <property type="evidence" value="ECO:0007669"/>
    <property type="project" value="InterPro"/>
</dbReference>
<evidence type="ECO:0000259" key="2">
    <source>
        <dbReference type="Pfam" id="PF02805"/>
    </source>
</evidence>
<dbReference type="GO" id="GO:0006355">
    <property type="term" value="P:regulation of DNA-templated transcription"/>
    <property type="evidence" value="ECO:0007669"/>
    <property type="project" value="InterPro"/>
</dbReference>
<sequence length="177" mass="20405">MEWKSSGIPSIKVGGRYVPLTTLWLKDKWGQRKRFRVRTLVNINQKKPFFLPSWSQLAKDEKGRVGALIVGAHHSGWLKVGSYKEVVPYLFVSLDALPKKVRKKLLIPLEYELIEEEDMILARERGSSFYLASKRSKFFHEPGCWQAKRIKEENKVIFKTKKEAIASGYTPHKICGG</sequence>
<dbReference type="AlphaFoldDB" id="A0A7V5LZU5"/>